<name>H3HCJ9_PHYRM</name>
<dbReference type="InParanoid" id="H3HCJ9"/>
<evidence type="ECO:0000256" key="1">
    <source>
        <dbReference type="SAM" id="Phobius"/>
    </source>
</evidence>
<protein>
    <recommendedName>
        <fullName evidence="2">BROMI C-terminal Rab TBC-like domain-containing protein</fullName>
    </recommendedName>
</protein>
<accession>H3HCJ9</accession>
<reference evidence="3" key="2">
    <citation type="submission" date="2015-06" db="UniProtKB">
        <authorList>
            <consortium name="EnsemblProtists"/>
        </authorList>
    </citation>
    <scope>IDENTIFICATION</scope>
    <source>
        <strain evidence="3">Pr102</strain>
    </source>
</reference>
<keyword evidence="1" id="KW-0812">Transmembrane</keyword>
<dbReference type="Proteomes" id="UP000005238">
    <property type="component" value="Unassembled WGS sequence"/>
</dbReference>
<dbReference type="EMBL" id="DS566032">
    <property type="status" value="NOT_ANNOTATED_CDS"/>
    <property type="molecule type" value="Genomic_DNA"/>
</dbReference>
<dbReference type="EnsemblProtists" id="Phyra95250">
    <property type="protein sequence ID" value="Phyra95250"/>
    <property type="gene ID" value="Phyra95250"/>
</dbReference>
<feature type="transmembrane region" description="Helical" evidence="1">
    <location>
        <begin position="55"/>
        <end position="78"/>
    </location>
</feature>
<dbReference type="HOGENOM" id="CLU_2042717_0_0_1"/>
<keyword evidence="1" id="KW-0472">Membrane</keyword>
<dbReference type="VEuPathDB" id="FungiDB:KRP23_7830"/>
<dbReference type="VEuPathDB" id="FungiDB:KRP22_183"/>
<evidence type="ECO:0000259" key="2">
    <source>
        <dbReference type="Pfam" id="PF23440"/>
    </source>
</evidence>
<proteinExistence type="predicted"/>
<organism evidence="3 4">
    <name type="scientific">Phytophthora ramorum</name>
    <name type="common">Sudden oak death agent</name>
    <dbReference type="NCBI Taxonomy" id="164328"/>
    <lineage>
        <taxon>Eukaryota</taxon>
        <taxon>Sar</taxon>
        <taxon>Stramenopiles</taxon>
        <taxon>Oomycota</taxon>
        <taxon>Peronosporomycetes</taxon>
        <taxon>Peronosporales</taxon>
        <taxon>Peronosporaceae</taxon>
        <taxon>Phytophthora</taxon>
    </lineage>
</organism>
<evidence type="ECO:0000313" key="3">
    <source>
        <dbReference type="EnsemblProtists" id="Phyra95250"/>
    </source>
</evidence>
<keyword evidence="4" id="KW-1185">Reference proteome</keyword>
<reference evidence="4" key="1">
    <citation type="journal article" date="2006" name="Science">
        <title>Phytophthora genome sequences uncover evolutionary origins and mechanisms of pathogenesis.</title>
        <authorList>
            <person name="Tyler B.M."/>
            <person name="Tripathy S."/>
            <person name="Zhang X."/>
            <person name="Dehal P."/>
            <person name="Jiang R.H."/>
            <person name="Aerts A."/>
            <person name="Arredondo F.D."/>
            <person name="Baxter L."/>
            <person name="Bensasson D."/>
            <person name="Beynon J.L."/>
            <person name="Chapman J."/>
            <person name="Damasceno C.M."/>
            <person name="Dorrance A.E."/>
            <person name="Dou D."/>
            <person name="Dickerman A.W."/>
            <person name="Dubchak I.L."/>
            <person name="Garbelotto M."/>
            <person name="Gijzen M."/>
            <person name="Gordon S.G."/>
            <person name="Govers F."/>
            <person name="Grunwald N.J."/>
            <person name="Huang W."/>
            <person name="Ivors K.L."/>
            <person name="Jones R.W."/>
            <person name="Kamoun S."/>
            <person name="Krampis K."/>
            <person name="Lamour K.H."/>
            <person name="Lee M.K."/>
            <person name="McDonald W.H."/>
            <person name="Medina M."/>
            <person name="Meijer H.J."/>
            <person name="Nordberg E.K."/>
            <person name="Maclean D.J."/>
            <person name="Ospina-Giraldo M.D."/>
            <person name="Morris P.F."/>
            <person name="Phuntumart V."/>
            <person name="Putnam N.H."/>
            <person name="Rash S."/>
            <person name="Rose J.K."/>
            <person name="Sakihama Y."/>
            <person name="Salamov A.A."/>
            <person name="Savidor A."/>
            <person name="Scheuring C.F."/>
            <person name="Smith B.M."/>
            <person name="Sobral B.W."/>
            <person name="Terry A."/>
            <person name="Torto-Alalibo T.A."/>
            <person name="Win J."/>
            <person name="Xu Z."/>
            <person name="Zhang H."/>
            <person name="Grigoriev I.V."/>
            <person name="Rokhsar D.S."/>
            <person name="Boore J.L."/>
        </authorList>
    </citation>
    <scope>NUCLEOTIDE SEQUENCE [LARGE SCALE GENOMIC DNA]</scope>
    <source>
        <strain evidence="4">Pr102</strain>
    </source>
</reference>
<sequence>MALPATAIAAGVEIIIEREFPQVLEAIDQCHCSLLSLVVRWHSQNFWNYFDWENIVIYTYFSILYGAEFQVYIIVAILKHLEPTMRELTARHSSRSRAPFLTLIPRGEHFFFAFEASITRT</sequence>
<evidence type="ECO:0000313" key="4">
    <source>
        <dbReference type="Proteomes" id="UP000005238"/>
    </source>
</evidence>
<dbReference type="AlphaFoldDB" id="H3HCJ9"/>
<dbReference type="InterPro" id="IPR055392">
    <property type="entry name" value="BROMI_C"/>
</dbReference>
<feature type="domain" description="BROMI C-terminal Rab TBC-like" evidence="2">
    <location>
        <begin position="9"/>
        <end position="85"/>
    </location>
</feature>
<keyword evidence="1" id="KW-1133">Transmembrane helix</keyword>
<dbReference type="Pfam" id="PF23440">
    <property type="entry name" value="BROMI_C"/>
    <property type="match status" value="1"/>
</dbReference>